<evidence type="ECO:0000256" key="12">
    <source>
        <dbReference type="SAM" id="MobiDB-lite"/>
    </source>
</evidence>
<feature type="compositionally biased region" description="Low complexity" evidence="12">
    <location>
        <begin position="631"/>
        <end position="644"/>
    </location>
</feature>
<feature type="compositionally biased region" description="Low complexity" evidence="12">
    <location>
        <begin position="400"/>
        <end position="428"/>
    </location>
</feature>
<evidence type="ECO:0000256" key="6">
    <source>
        <dbReference type="ARBA" id="ARBA00022853"/>
    </source>
</evidence>
<feature type="site" description="Histone H3K4me3 binding" evidence="8">
    <location>
        <position position="554"/>
    </location>
</feature>
<feature type="binding site" evidence="9">
    <location>
        <position position="546"/>
    </location>
    <ligand>
        <name>Zn(2+)</name>
        <dbReference type="ChEBI" id="CHEBI:29105"/>
        <label>1</label>
    </ligand>
</feature>
<sequence>MPSAPSTSSRRQPAASQSASGDPSSSSANALRRPSTLASEDVSLFTCLSAYSDALDALPLDLTRSFSDLRELDAVLGPHITSLISRLNGLNEIVRDVDGSYAAQGITSGQRLLLLKECAEEARAYRMGGEDKIRVALNTCETIMSHTEYIDAILDNLTSHPELREIFETERRPHVAGELSDGTPITVASANAAIMAAGGSGIFANPATEAGGRFGVGGGIGGVGLTTFNGMEVDKTTAGGSAVGSSKKKKVAAGGADKDTPGKAPSSAAASGVKSAAAASGSSKKRKASGAPGNGKDDDDSGTPSKKTSTPTTSRKKGSAAAAAAAALARDSPGPSSASRSNSRGGIGGGADDEPPSRGTSSRGHVASALAQSASAARSSRAGSEAQRRDDLKDDDDGSSSRAGSVVAVPSGTRSRPARGGPARGGTAMNATGSSLRRGHAADDDQDGYGGEDGYDEDDRGGADEESGAVAPSYPAAASTGRRGGGKNALERTASSSSLALGSHAGLQNDEALSPAGDGAGGVPLGGSGPGSVGGDEADERRYCFCNNVSYGDMIGCDDDACEREWFHLGCVGLTKPPSGTWYCDDCLDRRAAKASKSKSKSNSSGAGAGGSASKSRLARTSGTHGGGGIDLATTGGASGNNVATGGGGRSGGSAGTGGGKSLRR</sequence>
<feature type="binding site" evidence="9">
    <location>
        <position position="557"/>
    </location>
    <ligand>
        <name>Zn(2+)</name>
        <dbReference type="ChEBI" id="CHEBI:29105"/>
        <label>2</label>
    </ligand>
</feature>
<evidence type="ECO:0000256" key="1">
    <source>
        <dbReference type="ARBA" id="ARBA00004123"/>
    </source>
</evidence>
<evidence type="ECO:0000256" key="11">
    <source>
        <dbReference type="RuleBase" id="RU361213"/>
    </source>
</evidence>
<comment type="function">
    <text evidence="11">Component of an histone acetyltransferase complex.</text>
</comment>
<feature type="domain" description="PHD-type" evidence="13">
    <location>
        <begin position="541"/>
        <end position="590"/>
    </location>
</feature>
<feature type="compositionally biased region" description="Low complexity" evidence="12">
    <location>
        <begin position="1"/>
        <end position="30"/>
    </location>
</feature>
<dbReference type="RefSeq" id="XP_025345721.1">
    <property type="nucleotide sequence ID" value="XM_025493197.1"/>
</dbReference>
<feature type="site" description="Histone H3K4me3 binding" evidence="8">
    <location>
        <position position="558"/>
    </location>
</feature>
<feature type="binding site" evidence="9">
    <location>
        <position position="568"/>
    </location>
    <ligand>
        <name>Zn(2+)</name>
        <dbReference type="ChEBI" id="CHEBI:29105"/>
        <label>1</label>
    </ligand>
</feature>
<keyword evidence="5 9" id="KW-0862">Zinc</keyword>
<feature type="compositionally biased region" description="Gly residues" evidence="12">
    <location>
        <begin position="645"/>
        <end position="665"/>
    </location>
</feature>
<dbReference type="GO" id="GO:0008270">
    <property type="term" value="F:zinc ion binding"/>
    <property type="evidence" value="ECO:0007669"/>
    <property type="project" value="UniProtKB-KW"/>
</dbReference>
<dbReference type="GO" id="GO:0006325">
    <property type="term" value="P:chromatin organization"/>
    <property type="evidence" value="ECO:0007669"/>
    <property type="project" value="UniProtKB-KW"/>
</dbReference>
<dbReference type="GO" id="GO:0006355">
    <property type="term" value="P:regulation of DNA-templated transcription"/>
    <property type="evidence" value="ECO:0007669"/>
    <property type="project" value="TreeGrafter"/>
</dbReference>
<dbReference type="PROSITE" id="PS01359">
    <property type="entry name" value="ZF_PHD_1"/>
    <property type="match status" value="1"/>
</dbReference>
<dbReference type="InterPro" id="IPR019786">
    <property type="entry name" value="Zinc_finger_PHD-type_CS"/>
</dbReference>
<feature type="compositionally biased region" description="Low complexity" evidence="12">
    <location>
        <begin position="302"/>
        <end position="344"/>
    </location>
</feature>
<keyword evidence="15" id="KW-1185">Reference proteome</keyword>
<dbReference type="InterPro" id="IPR024610">
    <property type="entry name" value="ING_N_histone-binding"/>
</dbReference>
<evidence type="ECO:0000256" key="7">
    <source>
        <dbReference type="ARBA" id="ARBA00023242"/>
    </source>
</evidence>
<organism evidence="14 15">
    <name type="scientific">Pseudomicrostroma glucosiphilum</name>
    <dbReference type="NCBI Taxonomy" id="1684307"/>
    <lineage>
        <taxon>Eukaryota</taxon>
        <taxon>Fungi</taxon>
        <taxon>Dikarya</taxon>
        <taxon>Basidiomycota</taxon>
        <taxon>Ustilaginomycotina</taxon>
        <taxon>Exobasidiomycetes</taxon>
        <taxon>Microstromatales</taxon>
        <taxon>Microstromatales incertae sedis</taxon>
        <taxon>Pseudomicrostroma</taxon>
    </lineage>
</organism>
<dbReference type="InterPro" id="IPR013083">
    <property type="entry name" value="Znf_RING/FYVE/PHD"/>
</dbReference>
<evidence type="ECO:0000256" key="8">
    <source>
        <dbReference type="PIRSR" id="PIRSR628651-50"/>
    </source>
</evidence>
<dbReference type="Gene3D" id="3.30.40.10">
    <property type="entry name" value="Zinc/RING finger domain, C3HC4 (zinc finger)"/>
    <property type="match status" value="1"/>
</dbReference>
<evidence type="ECO:0000259" key="13">
    <source>
        <dbReference type="PROSITE" id="PS50016"/>
    </source>
</evidence>
<feature type="compositionally biased region" description="Low complexity" evidence="12">
    <location>
        <begin position="494"/>
        <end position="507"/>
    </location>
</feature>
<feature type="compositionally biased region" description="Gly residues" evidence="12">
    <location>
        <begin position="518"/>
        <end position="534"/>
    </location>
</feature>
<dbReference type="PANTHER" id="PTHR10333:SF42">
    <property type="entry name" value="INHIBITOR OF GROWTH PROTEIN 5"/>
    <property type="match status" value="1"/>
</dbReference>
<feature type="compositionally biased region" description="Low complexity" evidence="12">
    <location>
        <begin position="601"/>
        <end position="616"/>
    </location>
</feature>
<dbReference type="GO" id="GO:0005634">
    <property type="term" value="C:nucleus"/>
    <property type="evidence" value="ECO:0007669"/>
    <property type="project" value="UniProtKB-SubCell"/>
</dbReference>
<evidence type="ECO:0000313" key="15">
    <source>
        <dbReference type="Proteomes" id="UP000245942"/>
    </source>
</evidence>
<dbReference type="CDD" id="cd16859">
    <property type="entry name" value="ING_ING4_5"/>
    <property type="match status" value="1"/>
</dbReference>
<gene>
    <name evidence="14" type="ORF">BCV69DRAFT_284865</name>
</gene>
<evidence type="ECO:0000313" key="14">
    <source>
        <dbReference type="EMBL" id="PWN18561.1"/>
    </source>
</evidence>
<dbReference type="OrthoDB" id="2505961at2759"/>
<dbReference type="InterPro" id="IPR001965">
    <property type="entry name" value="Znf_PHD"/>
</dbReference>
<dbReference type="InterPro" id="IPR019787">
    <property type="entry name" value="Znf_PHD-finger"/>
</dbReference>
<feature type="binding site" evidence="9">
    <location>
        <position position="584"/>
    </location>
    <ligand>
        <name>Zn(2+)</name>
        <dbReference type="ChEBI" id="CHEBI:29105"/>
        <label>2</label>
    </ligand>
</feature>
<reference evidence="14 15" key="1">
    <citation type="journal article" date="2018" name="Mol. Biol. Evol.">
        <title>Broad Genomic Sampling Reveals a Smut Pathogenic Ancestry of the Fungal Clade Ustilaginomycotina.</title>
        <authorList>
            <person name="Kijpornyongpan T."/>
            <person name="Mondo S.J."/>
            <person name="Barry K."/>
            <person name="Sandor L."/>
            <person name="Lee J."/>
            <person name="Lipzen A."/>
            <person name="Pangilinan J."/>
            <person name="LaButti K."/>
            <person name="Hainaut M."/>
            <person name="Henrissat B."/>
            <person name="Grigoriev I.V."/>
            <person name="Spatafora J.W."/>
            <person name="Aime M.C."/>
        </authorList>
    </citation>
    <scope>NUCLEOTIDE SEQUENCE [LARGE SCALE GENOMIC DNA]</scope>
    <source>
        <strain evidence="14 15">MCA 4718</strain>
    </source>
</reference>
<dbReference type="GO" id="GO:0000785">
    <property type="term" value="C:chromatin"/>
    <property type="evidence" value="ECO:0007669"/>
    <property type="project" value="UniProtKB-ARBA"/>
</dbReference>
<dbReference type="PROSITE" id="PS50016">
    <property type="entry name" value="ZF_PHD_2"/>
    <property type="match status" value="1"/>
</dbReference>
<evidence type="ECO:0000256" key="5">
    <source>
        <dbReference type="ARBA" id="ARBA00022833"/>
    </source>
</evidence>
<comment type="subcellular location">
    <subcellularLocation>
        <location evidence="1 11">Nucleus</location>
    </subcellularLocation>
</comment>
<feature type="region of interest" description="Disordered" evidence="12">
    <location>
        <begin position="1"/>
        <end position="33"/>
    </location>
</feature>
<feature type="compositionally biased region" description="Acidic residues" evidence="12">
    <location>
        <begin position="453"/>
        <end position="467"/>
    </location>
</feature>
<dbReference type="Gene3D" id="6.10.140.1740">
    <property type="match status" value="1"/>
</dbReference>
<evidence type="ECO:0000256" key="10">
    <source>
        <dbReference type="PROSITE-ProRule" id="PRU00146"/>
    </source>
</evidence>
<dbReference type="EMBL" id="KZ819335">
    <property type="protein sequence ID" value="PWN18561.1"/>
    <property type="molecule type" value="Genomic_DNA"/>
</dbReference>
<evidence type="ECO:0000256" key="3">
    <source>
        <dbReference type="ARBA" id="ARBA00022723"/>
    </source>
</evidence>
<keyword evidence="3 9" id="KW-0479">Metal-binding</keyword>
<feature type="binding site" evidence="9">
    <location>
        <position position="587"/>
    </location>
    <ligand>
        <name>Zn(2+)</name>
        <dbReference type="ChEBI" id="CHEBI:29105"/>
        <label>2</label>
    </ligand>
</feature>
<feature type="binding site" evidence="9">
    <location>
        <position position="544"/>
    </location>
    <ligand>
        <name>Zn(2+)</name>
        <dbReference type="ChEBI" id="CHEBI:29105"/>
        <label>1</label>
    </ligand>
</feature>
<feature type="region of interest" description="Disordered" evidence="12">
    <location>
        <begin position="237"/>
        <end position="535"/>
    </location>
</feature>
<dbReference type="Pfam" id="PF12998">
    <property type="entry name" value="ING"/>
    <property type="match status" value="1"/>
</dbReference>
<dbReference type="InterPro" id="IPR011011">
    <property type="entry name" value="Znf_FYVE_PHD"/>
</dbReference>
<dbReference type="Proteomes" id="UP000245942">
    <property type="component" value="Unassembled WGS sequence"/>
</dbReference>
<evidence type="ECO:0000256" key="9">
    <source>
        <dbReference type="PIRSR" id="PIRSR628651-51"/>
    </source>
</evidence>
<dbReference type="InterPro" id="IPR028651">
    <property type="entry name" value="ING_fam"/>
</dbReference>
<evidence type="ECO:0000256" key="4">
    <source>
        <dbReference type="ARBA" id="ARBA00022771"/>
    </source>
</evidence>
<comment type="subunit">
    <text evidence="11">Component of an histone acetyltransferase complex. Interacts with H3K4me3 and to a lesser extent with H3K4me2.</text>
</comment>
<comment type="similarity">
    <text evidence="2 11">Belongs to the ING family.</text>
</comment>
<accession>A0A316U251</accession>
<dbReference type="CDD" id="cd15505">
    <property type="entry name" value="PHD_ING"/>
    <property type="match status" value="1"/>
</dbReference>
<dbReference type="AlphaFoldDB" id="A0A316U251"/>
<name>A0A316U251_9BASI</name>
<keyword evidence="7 11" id="KW-0539">Nucleus</keyword>
<feature type="compositionally biased region" description="Low complexity" evidence="12">
    <location>
        <begin position="367"/>
        <end position="385"/>
    </location>
</feature>
<dbReference type="FunFam" id="3.30.40.10:FF:000535">
    <property type="entry name" value="Chromatin modification-related protein"/>
    <property type="match status" value="1"/>
</dbReference>
<dbReference type="SUPFAM" id="SSF57903">
    <property type="entry name" value="FYVE/PHD zinc finger"/>
    <property type="match status" value="1"/>
</dbReference>
<keyword evidence="6 11" id="KW-0156">Chromatin regulator</keyword>
<feature type="binding site" evidence="9">
    <location>
        <position position="571"/>
    </location>
    <ligand>
        <name>Zn(2+)</name>
        <dbReference type="ChEBI" id="CHEBI:29105"/>
        <label>1</label>
    </ligand>
</feature>
<feature type="site" description="Histone H3K4me3 binding" evidence="8">
    <location>
        <position position="543"/>
    </location>
</feature>
<dbReference type="SMART" id="SM01408">
    <property type="entry name" value="ING"/>
    <property type="match status" value="1"/>
</dbReference>
<feature type="site" description="Histone H3K4me3 binding" evidence="8">
    <location>
        <position position="566"/>
    </location>
</feature>
<proteinExistence type="inferred from homology"/>
<dbReference type="SMART" id="SM00249">
    <property type="entry name" value="PHD"/>
    <property type="match status" value="1"/>
</dbReference>
<keyword evidence="4 10" id="KW-0863">Zinc-finger</keyword>
<evidence type="ECO:0000256" key="2">
    <source>
        <dbReference type="ARBA" id="ARBA00010210"/>
    </source>
</evidence>
<feature type="binding site" evidence="9">
    <location>
        <position position="562"/>
    </location>
    <ligand>
        <name>Zn(2+)</name>
        <dbReference type="ChEBI" id="CHEBI:29105"/>
        <label>2</label>
    </ligand>
</feature>
<protein>
    <recommendedName>
        <fullName evidence="11">Chromatin modification-related protein</fullName>
    </recommendedName>
</protein>
<feature type="region of interest" description="Disordered" evidence="12">
    <location>
        <begin position="595"/>
        <end position="665"/>
    </location>
</feature>
<dbReference type="PANTHER" id="PTHR10333">
    <property type="entry name" value="INHIBITOR OF GROWTH PROTEIN"/>
    <property type="match status" value="1"/>
</dbReference>
<dbReference type="GeneID" id="37014931"/>
<comment type="domain">
    <text evidence="11">The PHD-type zinc finger mediates the binding to H3K4me3.</text>
</comment>
<feature type="compositionally biased region" description="Low complexity" evidence="12">
    <location>
        <begin position="262"/>
        <end position="282"/>
    </location>
</feature>
<dbReference type="STRING" id="1684307.A0A316U251"/>